<evidence type="ECO:0000256" key="3">
    <source>
        <dbReference type="ARBA" id="ARBA00023002"/>
    </source>
</evidence>
<dbReference type="PRINTS" id="PR00081">
    <property type="entry name" value="GDHRDH"/>
</dbReference>
<comment type="similarity">
    <text evidence="1">Belongs to the short-chain dehydrogenases/reductases (SDR) family.</text>
</comment>
<dbReference type="Pfam" id="PF13561">
    <property type="entry name" value="adh_short_C2"/>
    <property type="match status" value="1"/>
</dbReference>
<evidence type="ECO:0008006" key="6">
    <source>
        <dbReference type="Google" id="ProtNLM"/>
    </source>
</evidence>
<dbReference type="PANTHER" id="PTHR43618:SF17">
    <property type="entry name" value="RHAMNOLIPIDS BIOSYNTHESIS 3-OXOACYL-[ACYL-CARRIER-PROTEIN] REDUCTASE"/>
    <property type="match status" value="1"/>
</dbReference>
<gene>
    <name evidence="4" type="ORF">RDB_LOCUS54034</name>
</gene>
<dbReference type="AlphaFoldDB" id="A0A8H3GS39"/>
<dbReference type="InterPro" id="IPR052178">
    <property type="entry name" value="Sec_Metab_Biosynth_SDR"/>
</dbReference>
<proteinExistence type="inferred from homology"/>
<name>A0A8H3GS39_9AGAM</name>
<keyword evidence="3" id="KW-0560">Oxidoreductase</keyword>
<evidence type="ECO:0000256" key="2">
    <source>
        <dbReference type="ARBA" id="ARBA00022857"/>
    </source>
</evidence>
<organism evidence="4 5">
    <name type="scientific">Rhizoctonia solani</name>
    <dbReference type="NCBI Taxonomy" id="456999"/>
    <lineage>
        <taxon>Eukaryota</taxon>
        <taxon>Fungi</taxon>
        <taxon>Dikarya</taxon>
        <taxon>Basidiomycota</taxon>
        <taxon>Agaricomycotina</taxon>
        <taxon>Agaricomycetes</taxon>
        <taxon>Cantharellales</taxon>
        <taxon>Ceratobasidiaceae</taxon>
        <taxon>Rhizoctonia</taxon>
    </lineage>
</organism>
<protein>
    <recommendedName>
        <fullName evidence="6">Rhamnolipids biosynthesis 3-oxoacyl-[acyl-carrier-protein] reductase</fullName>
    </recommendedName>
</protein>
<sequence>MEIFREPRPDSTTTLTTLACTLNKGQRNKMSLSVEKLFNVKGKVALVTGGSQGIGKMIATGLVQNGVKVYISARKKAECDKTAQELTNMGPGTCIAIPADLQDLNAVKRLVEEVSRNEKVLHILVNNAGAAWGDGIDSYPDAAFTKLLTLNVQRVFTLTQALLPLLREAAKQGGKGERGWNDPARIINIGSVEGERVPRGETYAYSASKAAVAHLSRHLAGRLGGEGITSNTLACGPFQSKMMAETLRTQGDSIVSNVPLGRIGTPDDVAGAVLYLSSRAGAYINGATIAVDGGSLVNFRNGQNFAAKL</sequence>
<evidence type="ECO:0000256" key="1">
    <source>
        <dbReference type="ARBA" id="ARBA00006484"/>
    </source>
</evidence>
<dbReference type="Proteomes" id="UP000663850">
    <property type="component" value="Unassembled WGS sequence"/>
</dbReference>
<reference evidence="4" key="1">
    <citation type="submission" date="2021-01" db="EMBL/GenBank/DDBJ databases">
        <authorList>
            <person name="Kaushik A."/>
        </authorList>
    </citation>
    <scope>NUCLEOTIDE SEQUENCE</scope>
    <source>
        <strain evidence="4">Type strain: AG8-Rh-89/</strain>
    </source>
</reference>
<dbReference type="Gene3D" id="3.40.50.720">
    <property type="entry name" value="NAD(P)-binding Rossmann-like Domain"/>
    <property type="match status" value="1"/>
</dbReference>
<evidence type="ECO:0000313" key="4">
    <source>
        <dbReference type="EMBL" id="CAE6463206.1"/>
    </source>
</evidence>
<comment type="caution">
    <text evidence="4">The sequence shown here is derived from an EMBL/GenBank/DDBJ whole genome shotgun (WGS) entry which is preliminary data.</text>
</comment>
<dbReference type="GO" id="GO:0016491">
    <property type="term" value="F:oxidoreductase activity"/>
    <property type="evidence" value="ECO:0007669"/>
    <property type="project" value="UniProtKB-KW"/>
</dbReference>
<dbReference type="PROSITE" id="PS00061">
    <property type="entry name" value="ADH_SHORT"/>
    <property type="match status" value="1"/>
</dbReference>
<dbReference type="SUPFAM" id="SSF51735">
    <property type="entry name" value="NAD(P)-binding Rossmann-fold domains"/>
    <property type="match status" value="1"/>
</dbReference>
<keyword evidence="2" id="KW-0521">NADP</keyword>
<dbReference type="PRINTS" id="PR00080">
    <property type="entry name" value="SDRFAMILY"/>
</dbReference>
<dbReference type="FunFam" id="3.40.50.720:FF:000084">
    <property type="entry name" value="Short-chain dehydrogenase reductase"/>
    <property type="match status" value="1"/>
</dbReference>
<dbReference type="InterPro" id="IPR036291">
    <property type="entry name" value="NAD(P)-bd_dom_sf"/>
</dbReference>
<dbReference type="EMBL" id="CAJMWZ010002808">
    <property type="protein sequence ID" value="CAE6463206.1"/>
    <property type="molecule type" value="Genomic_DNA"/>
</dbReference>
<dbReference type="PANTHER" id="PTHR43618">
    <property type="entry name" value="7-ALPHA-HYDROXYSTEROID DEHYDROGENASE"/>
    <property type="match status" value="1"/>
</dbReference>
<dbReference type="InterPro" id="IPR002347">
    <property type="entry name" value="SDR_fam"/>
</dbReference>
<evidence type="ECO:0000313" key="5">
    <source>
        <dbReference type="Proteomes" id="UP000663850"/>
    </source>
</evidence>
<accession>A0A8H3GS39</accession>
<dbReference type="InterPro" id="IPR020904">
    <property type="entry name" value="Sc_DH/Rdtase_CS"/>
</dbReference>